<dbReference type="InterPro" id="IPR012337">
    <property type="entry name" value="RNaseH-like_sf"/>
</dbReference>
<evidence type="ECO:0000313" key="4">
    <source>
        <dbReference type="EMBL" id="ANY80966.1"/>
    </source>
</evidence>
<dbReference type="EMBL" id="CP016620">
    <property type="protein sequence ID" value="ANY85122.1"/>
    <property type="molecule type" value="Genomic_DNA"/>
</dbReference>
<keyword evidence="6" id="KW-0614">Plasmid</keyword>
<evidence type="ECO:0000313" key="2">
    <source>
        <dbReference type="EMBL" id="ANY79052.1"/>
    </source>
</evidence>
<dbReference type="OrthoDB" id="53473at2"/>
<evidence type="ECO:0000313" key="5">
    <source>
        <dbReference type="EMBL" id="ANY81800.1"/>
    </source>
</evidence>
<evidence type="ECO:0000259" key="1">
    <source>
        <dbReference type="Pfam" id="PF13546"/>
    </source>
</evidence>
<dbReference type="EMBL" id="CP016616">
    <property type="protein sequence ID" value="ANY80966.1"/>
    <property type="molecule type" value="Genomic_DNA"/>
</dbReference>
<accession>A0A1B2EPD4</accession>
<dbReference type="SUPFAM" id="SSF53098">
    <property type="entry name" value="Ribonuclease H-like"/>
    <property type="match status" value="1"/>
</dbReference>
<dbReference type="KEGG" id="moc:BB934_24325"/>
<reference evidence="5" key="1">
    <citation type="submission" date="2016-07" db="EMBL/GenBank/DDBJ databases">
        <title>Microvirga ossetica sp. nov. a new species of rhizobia isolated from root nodules of the legume species Vicia alpestris Steven originated from North Ossetia region in the Caucasus.</title>
        <authorList>
            <person name="Safronova V.I."/>
            <person name="Kuznetsova I.G."/>
            <person name="Sazanova A.L."/>
            <person name="Belimov A."/>
            <person name="Andronov E."/>
            <person name="Osledkin Y.S."/>
            <person name="Onishchuk O.P."/>
            <person name="Kurchak O.N."/>
            <person name="Shaposhnikov A.I."/>
            <person name="Willems A."/>
            <person name="Tikhonovich I.A."/>
        </authorList>
    </citation>
    <scope>NUCLEOTIDE SEQUENCE [LARGE SCALE GENOMIC DNA]</scope>
    <source>
        <strain evidence="5">V5/3M</strain>
        <plasmid evidence="6">unnamed4</plasmid>
    </source>
</reference>
<gene>
    <name evidence="2" type="ORF">BB934_13205</name>
    <name evidence="5" type="ORF">BB934_13400</name>
    <name evidence="3" type="ORF">BB934_21475</name>
    <name evidence="4" type="ORF">BB934_24325</name>
    <name evidence="6" type="ORF">BB934_43780</name>
</gene>
<dbReference type="EMBL" id="CP016616">
    <property type="protein sequence ID" value="ANY79052.1"/>
    <property type="molecule type" value="Genomic_DNA"/>
</dbReference>
<dbReference type="EMBL" id="CP016616">
    <property type="protein sequence ID" value="ANY81800.1"/>
    <property type="molecule type" value="Genomic_DNA"/>
</dbReference>
<dbReference type="KEGG" id="moc:BB934_13400"/>
<proteinExistence type="predicted"/>
<protein>
    <recommendedName>
        <fullName evidence="1">Transposase IS701-like DDE domain-containing protein</fullName>
    </recommendedName>
</protein>
<dbReference type="InterPro" id="IPR038721">
    <property type="entry name" value="IS701-like_DDE_dom"/>
</dbReference>
<dbReference type="AlphaFoldDB" id="A0A1B2EPD4"/>
<evidence type="ECO:0000313" key="3">
    <source>
        <dbReference type="EMBL" id="ANY80488.1"/>
    </source>
</evidence>
<sequence length="451" mass="51174">MPVQPHVPDLLSTWLAPFRSGLTGPTFRHALVLVLGALLTPGRRTVTAMLTVVGLARTRSFTNYHRVLNRNQWSSREVARRLLGLLVAAFVPTGPVVIGLDDTLERRWGARIRARGIYRDPVRSSHGHFVKASGLRWLSIMMLAPIPWAGRVWALPFLTVLAPSERFSREHRQRHKALTDWARQALLQVARWLPDRRLVAVADQSYAAIELLNAVRHRLCMITRLRLDARLFTPAPRRRPGTRGRPRVVGQRLPSLAERLANPKTAWRQVWVDGWYGGGERLIEFISGTAIWHHPGKHVPIRYVLVRDVAGLLKPQAFLCTDLQADPLEIVRWFVRRWSTEVTFAEARRHLGMETQRQWSDKAIARTTPALLGLFSLVSLWTADPAIRRLARPQCAAWYNKRTITFSDALAAVRRSLWAAAVSDASRRPANMTKGQIDVLKRLTATLCYPA</sequence>
<feature type="domain" description="Transposase IS701-like DDE" evidence="1">
    <location>
        <begin position="18"/>
        <end position="270"/>
    </location>
</feature>
<geneLocation type="plasmid" evidence="6">
    <name>unnamed4</name>
</geneLocation>
<dbReference type="KEGG" id="moc:BB934_43780"/>
<name>A0A1B2EPD4_9HYPH</name>
<evidence type="ECO:0000313" key="6">
    <source>
        <dbReference type="EMBL" id="ANY85122.1"/>
    </source>
</evidence>
<organism evidence="5">
    <name type="scientific">Microvirga ossetica</name>
    <dbReference type="NCBI Taxonomy" id="1882682"/>
    <lineage>
        <taxon>Bacteria</taxon>
        <taxon>Pseudomonadati</taxon>
        <taxon>Pseudomonadota</taxon>
        <taxon>Alphaproteobacteria</taxon>
        <taxon>Hyphomicrobiales</taxon>
        <taxon>Methylobacteriaceae</taxon>
        <taxon>Microvirga</taxon>
    </lineage>
</organism>
<dbReference type="KEGG" id="moc:BB934_21475"/>
<dbReference type="KEGG" id="moc:BB934_13205"/>
<dbReference type="RefSeq" id="WP_099512825.1">
    <property type="nucleotide sequence ID" value="NZ_CP016616.1"/>
</dbReference>
<dbReference type="Pfam" id="PF13546">
    <property type="entry name" value="DDE_5"/>
    <property type="match status" value="1"/>
</dbReference>
<dbReference type="EMBL" id="CP016616">
    <property type="protein sequence ID" value="ANY80488.1"/>
    <property type="molecule type" value="Genomic_DNA"/>
</dbReference>